<dbReference type="EMBL" id="JASCZI010060641">
    <property type="protein sequence ID" value="MED6134894.1"/>
    <property type="molecule type" value="Genomic_DNA"/>
</dbReference>
<comment type="caution">
    <text evidence="1">The sequence shown here is derived from an EMBL/GenBank/DDBJ whole genome shotgun (WGS) entry which is preliminary data.</text>
</comment>
<keyword evidence="2" id="KW-1185">Reference proteome</keyword>
<organism evidence="1 2">
    <name type="scientific">Stylosanthes scabra</name>
    <dbReference type="NCBI Taxonomy" id="79078"/>
    <lineage>
        <taxon>Eukaryota</taxon>
        <taxon>Viridiplantae</taxon>
        <taxon>Streptophyta</taxon>
        <taxon>Embryophyta</taxon>
        <taxon>Tracheophyta</taxon>
        <taxon>Spermatophyta</taxon>
        <taxon>Magnoliopsida</taxon>
        <taxon>eudicotyledons</taxon>
        <taxon>Gunneridae</taxon>
        <taxon>Pentapetalae</taxon>
        <taxon>rosids</taxon>
        <taxon>fabids</taxon>
        <taxon>Fabales</taxon>
        <taxon>Fabaceae</taxon>
        <taxon>Papilionoideae</taxon>
        <taxon>50 kb inversion clade</taxon>
        <taxon>dalbergioids sensu lato</taxon>
        <taxon>Dalbergieae</taxon>
        <taxon>Pterocarpus clade</taxon>
        <taxon>Stylosanthes</taxon>
    </lineage>
</organism>
<proteinExistence type="predicted"/>
<protein>
    <submittedName>
        <fullName evidence="1">Uncharacterized protein</fullName>
    </submittedName>
</protein>
<dbReference type="Proteomes" id="UP001341840">
    <property type="component" value="Unassembled WGS sequence"/>
</dbReference>
<gene>
    <name evidence="1" type="ORF">PIB30_041145</name>
</gene>
<name>A0ABU6SFJ0_9FABA</name>
<reference evidence="1 2" key="1">
    <citation type="journal article" date="2023" name="Plants (Basel)">
        <title>Bridging the Gap: Combining Genomics and Transcriptomics Approaches to Understand Stylosanthes scabra, an Orphan Legume from the Brazilian Caatinga.</title>
        <authorList>
            <person name="Ferreira-Neto J.R.C."/>
            <person name="da Silva M.D."/>
            <person name="Binneck E."/>
            <person name="de Melo N.F."/>
            <person name="da Silva R.H."/>
            <person name="de Melo A.L.T.M."/>
            <person name="Pandolfi V."/>
            <person name="Bustamante F.O."/>
            <person name="Brasileiro-Vidal A.C."/>
            <person name="Benko-Iseppon A.M."/>
        </authorList>
    </citation>
    <scope>NUCLEOTIDE SEQUENCE [LARGE SCALE GENOMIC DNA]</scope>
    <source>
        <tissue evidence="1">Leaves</tissue>
    </source>
</reference>
<evidence type="ECO:0000313" key="1">
    <source>
        <dbReference type="EMBL" id="MED6134894.1"/>
    </source>
</evidence>
<accession>A0ABU6SFJ0</accession>
<evidence type="ECO:0000313" key="2">
    <source>
        <dbReference type="Proteomes" id="UP001341840"/>
    </source>
</evidence>
<sequence length="142" mass="15383">MGNGVSIGNVKYGGRCKAIWTARKVLSPSPHMPPHSRSGNNKWLSSADTVTQPSFANVVSTNHLPLCFIIQVHSPRLGHRTILNPSNSSVMMIGPSSDVPLFIGWNFSTNPKILLVLSLFIDRTSQSTLFSVNTSNVTALIP</sequence>